<evidence type="ECO:0000313" key="4">
    <source>
        <dbReference type="EMBL" id="QHT35137.1"/>
    </source>
</evidence>
<dbReference type="Pfam" id="PF03721">
    <property type="entry name" value="UDPG_MGDP_dh_N"/>
    <property type="match status" value="1"/>
</dbReference>
<feature type="domain" description="UDP-glucose/GDP-mannose dehydrogenase dimerisation" evidence="2">
    <location>
        <begin position="170"/>
        <end position="266"/>
    </location>
</feature>
<sequence>MDIMQIGIVGNGFVGKTLLSLKCDDIDVLAYDANPQSCYPVPNLKLADLMGCDLIFISVPTPMNPDGSCHLNIIISVVEELERLQYGGFVVLRSTIPVGTCDKLKVFFMPEFLTEKNFLEDFRNNKNWFFGVLESERDDSFKQRIGELFHLAFKNDKIVYNNLHFMTNGEAEMIKLFRNCFLSVKVSFCNEIYDYCVAKNLNYDSVRSLACADERIGLSHTSVPGHDGMRGFGGTCFPKDTASLLHDMKIHGVQSRILDAAIERNNTQDRPAQDWKLDKGRAVI</sequence>
<organism evidence="4">
    <name type="scientific">viral metagenome</name>
    <dbReference type="NCBI Taxonomy" id="1070528"/>
    <lineage>
        <taxon>unclassified sequences</taxon>
        <taxon>metagenomes</taxon>
        <taxon>organismal metagenomes</taxon>
    </lineage>
</organism>
<evidence type="ECO:0000259" key="3">
    <source>
        <dbReference type="Pfam" id="PF03721"/>
    </source>
</evidence>
<comment type="similarity">
    <text evidence="1">Belongs to the UDP-glucose/GDP-mannose dehydrogenase family.</text>
</comment>
<dbReference type="Gene3D" id="1.20.5.100">
    <property type="entry name" value="Cytochrome c1, transmembrane anchor, C-terminal"/>
    <property type="match status" value="1"/>
</dbReference>
<protein>
    <submittedName>
        <fullName evidence="4">Uncharacterized protein</fullName>
    </submittedName>
</protein>
<dbReference type="EMBL" id="MN739013">
    <property type="protein sequence ID" value="QHT35137.1"/>
    <property type="molecule type" value="Genomic_DNA"/>
</dbReference>
<evidence type="ECO:0000256" key="1">
    <source>
        <dbReference type="ARBA" id="ARBA00006601"/>
    </source>
</evidence>
<accession>A0A6C0F0Y3</accession>
<feature type="domain" description="UDP-glucose/GDP-mannose dehydrogenase N-terminal" evidence="3">
    <location>
        <begin position="51"/>
        <end position="138"/>
    </location>
</feature>
<dbReference type="PANTHER" id="PTHR43750:SF3">
    <property type="entry name" value="UDP-GLUCOSE 6-DEHYDROGENASE TUAD"/>
    <property type="match status" value="1"/>
</dbReference>
<dbReference type="SUPFAM" id="SSF48179">
    <property type="entry name" value="6-phosphogluconate dehydrogenase C-terminal domain-like"/>
    <property type="match status" value="1"/>
</dbReference>
<dbReference type="Gene3D" id="3.40.50.720">
    <property type="entry name" value="NAD(P)-binding Rossmann-like Domain"/>
    <property type="match status" value="2"/>
</dbReference>
<dbReference type="Pfam" id="PF00984">
    <property type="entry name" value="UDPG_MGDP_dh"/>
    <property type="match status" value="1"/>
</dbReference>
<reference evidence="4" key="1">
    <citation type="journal article" date="2020" name="Nature">
        <title>Giant virus diversity and host interactions through global metagenomics.</title>
        <authorList>
            <person name="Schulz F."/>
            <person name="Roux S."/>
            <person name="Paez-Espino D."/>
            <person name="Jungbluth S."/>
            <person name="Walsh D.A."/>
            <person name="Denef V.J."/>
            <person name="McMahon K.D."/>
            <person name="Konstantinidis K.T."/>
            <person name="Eloe-Fadrosh E.A."/>
            <person name="Kyrpides N.C."/>
            <person name="Woyke T."/>
        </authorList>
    </citation>
    <scope>NUCLEOTIDE SEQUENCE</scope>
    <source>
        <strain evidence="4">GVMAG-M-3300009180-1</strain>
    </source>
</reference>
<dbReference type="SUPFAM" id="SSF51735">
    <property type="entry name" value="NAD(P)-binding Rossmann-fold domains"/>
    <property type="match status" value="1"/>
</dbReference>
<name>A0A6C0F0Y3_9ZZZZ</name>
<dbReference type="InterPro" id="IPR008927">
    <property type="entry name" value="6-PGluconate_DH-like_C_sf"/>
</dbReference>
<dbReference type="InterPro" id="IPR036291">
    <property type="entry name" value="NAD(P)-bd_dom_sf"/>
</dbReference>
<proteinExistence type="inferred from homology"/>
<dbReference type="AlphaFoldDB" id="A0A6C0F0Y3"/>
<dbReference type="InterPro" id="IPR001732">
    <property type="entry name" value="UDP-Glc/GDP-Man_DH_N"/>
</dbReference>
<dbReference type="GO" id="GO:0016616">
    <property type="term" value="F:oxidoreductase activity, acting on the CH-OH group of donors, NAD or NADP as acceptor"/>
    <property type="evidence" value="ECO:0007669"/>
    <property type="project" value="InterPro"/>
</dbReference>
<dbReference type="PANTHER" id="PTHR43750">
    <property type="entry name" value="UDP-GLUCOSE 6-DEHYDROGENASE TUAD"/>
    <property type="match status" value="1"/>
</dbReference>
<dbReference type="InterPro" id="IPR014026">
    <property type="entry name" value="UDP-Glc/GDP-Man_DH_dimer"/>
</dbReference>
<evidence type="ECO:0000259" key="2">
    <source>
        <dbReference type="Pfam" id="PF00984"/>
    </source>
</evidence>
<dbReference type="GO" id="GO:0051287">
    <property type="term" value="F:NAD binding"/>
    <property type="evidence" value="ECO:0007669"/>
    <property type="project" value="InterPro"/>
</dbReference>